<evidence type="ECO:0000313" key="4">
    <source>
        <dbReference type="Proteomes" id="UP000248423"/>
    </source>
</evidence>
<dbReference type="Pfam" id="PF16015">
    <property type="entry name" value="Promethin"/>
    <property type="match status" value="1"/>
</dbReference>
<sequence>MPSPDLNTDTDPMIPSQFPTTVTSTTTTPKPPATIKSELQSSLLYTHPLKQPLQQPAITTTTTTPPAPKNSHSKSNTTTSSSSSTTSSHSSSLSHPPEPPTALHSLGNKISATVSAHPILATFLLAQVLFSGIPVCLFVGGAVLR</sequence>
<feature type="region of interest" description="Disordered" evidence="1">
    <location>
        <begin position="1"/>
        <end position="105"/>
    </location>
</feature>
<feature type="compositionally biased region" description="Low complexity" evidence="1">
    <location>
        <begin position="19"/>
        <end position="28"/>
    </location>
</feature>
<feature type="transmembrane region" description="Helical" evidence="2">
    <location>
        <begin position="119"/>
        <end position="144"/>
    </location>
</feature>
<accession>A0A319E5N3</accession>
<name>A0A319E5N3_ASPSB</name>
<dbReference type="Proteomes" id="UP000248423">
    <property type="component" value="Unassembled WGS sequence"/>
</dbReference>
<keyword evidence="2" id="KW-0812">Transmembrane</keyword>
<keyword evidence="2" id="KW-1133">Transmembrane helix</keyword>
<protein>
    <submittedName>
        <fullName evidence="3">Uncharacterized protein</fullName>
    </submittedName>
</protein>
<feature type="compositionally biased region" description="Low complexity" evidence="1">
    <location>
        <begin position="56"/>
        <end position="92"/>
    </location>
</feature>
<keyword evidence="4" id="KW-1185">Reference proteome</keyword>
<gene>
    <name evidence="3" type="ORF">BO78DRAFT_148913</name>
</gene>
<dbReference type="OrthoDB" id="4511136at2759"/>
<dbReference type="EMBL" id="KZ826359">
    <property type="protein sequence ID" value="PYI05271.1"/>
    <property type="molecule type" value="Genomic_DNA"/>
</dbReference>
<organism evidence="3 4">
    <name type="scientific">Aspergillus sclerotiicarbonarius (strain CBS 121057 / IBT 28362)</name>
    <dbReference type="NCBI Taxonomy" id="1448318"/>
    <lineage>
        <taxon>Eukaryota</taxon>
        <taxon>Fungi</taxon>
        <taxon>Dikarya</taxon>
        <taxon>Ascomycota</taxon>
        <taxon>Pezizomycotina</taxon>
        <taxon>Eurotiomycetes</taxon>
        <taxon>Eurotiomycetidae</taxon>
        <taxon>Eurotiales</taxon>
        <taxon>Aspergillaceae</taxon>
        <taxon>Aspergillus</taxon>
        <taxon>Aspergillus subgen. Circumdati</taxon>
    </lineage>
</organism>
<dbReference type="AlphaFoldDB" id="A0A319E5N3"/>
<keyword evidence="2" id="KW-0472">Membrane</keyword>
<evidence type="ECO:0000313" key="3">
    <source>
        <dbReference type="EMBL" id="PYI05271.1"/>
    </source>
</evidence>
<proteinExistence type="predicted"/>
<dbReference type="VEuPathDB" id="FungiDB:BO78DRAFT_148913"/>
<evidence type="ECO:0000256" key="2">
    <source>
        <dbReference type="SAM" id="Phobius"/>
    </source>
</evidence>
<evidence type="ECO:0000256" key="1">
    <source>
        <dbReference type="SAM" id="MobiDB-lite"/>
    </source>
</evidence>
<reference evidence="3 4" key="1">
    <citation type="submission" date="2018-02" db="EMBL/GenBank/DDBJ databases">
        <title>The genomes of Aspergillus section Nigri reveals drivers in fungal speciation.</title>
        <authorList>
            <consortium name="DOE Joint Genome Institute"/>
            <person name="Vesth T.C."/>
            <person name="Nybo J."/>
            <person name="Theobald S."/>
            <person name="Brandl J."/>
            <person name="Frisvad J.C."/>
            <person name="Nielsen K.F."/>
            <person name="Lyhne E.K."/>
            <person name="Kogle M.E."/>
            <person name="Kuo A."/>
            <person name="Riley R."/>
            <person name="Clum A."/>
            <person name="Nolan M."/>
            <person name="Lipzen A."/>
            <person name="Salamov A."/>
            <person name="Henrissat B."/>
            <person name="Wiebenga A."/>
            <person name="De vries R.P."/>
            <person name="Grigoriev I.V."/>
            <person name="Mortensen U.H."/>
            <person name="Andersen M.R."/>
            <person name="Baker S.E."/>
        </authorList>
    </citation>
    <scope>NUCLEOTIDE SEQUENCE [LARGE SCALE GENOMIC DNA]</scope>
    <source>
        <strain evidence="3 4">CBS 121057</strain>
    </source>
</reference>
<feature type="compositionally biased region" description="Polar residues" evidence="1">
    <location>
        <begin position="1"/>
        <end position="10"/>
    </location>
</feature>